<dbReference type="Gene3D" id="3.90.1570.10">
    <property type="entry name" value="tt1808, chain A"/>
    <property type="match status" value="1"/>
</dbReference>
<dbReference type="PANTHER" id="PTHR35400:SF1">
    <property type="entry name" value="SLR1083 PROTEIN"/>
    <property type="match status" value="1"/>
</dbReference>
<dbReference type="CDD" id="cd06260">
    <property type="entry name" value="DUF820-like"/>
    <property type="match status" value="1"/>
</dbReference>
<dbReference type="Proteomes" id="UP000238762">
    <property type="component" value="Unassembled WGS sequence"/>
</dbReference>
<dbReference type="InterPro" id="IPR012296">
    <property type="entry name" value="Nuclease_put_TT1808"/>
</dbReference>
<organism evidence="2 3">
    <name type="scientific">Merismopedia glauca CCAP 1448/3</name>
    <dbReference type="NCBI Taxonomy" id="1296344"/>
    <lineage>
        <taxon>Bacteria</taxon>
        <taxon>Bacillati</taxon>
        <taxon>Cyanobacteriota</taxon>
        <taxon>Cyanophyceae</taxon>
        <taxon>Synechococcales</taxon>
        <taxon>Merismopediaceae</taxon>
        <taxon>Merismopedia</taxon>
    </lineage>
</organism>
<evidence type="ECO:0000313" key="2">
    <source>
        <dbReference type="EMBL" id="PSB03191.1"/>
    </source>
</evidence>
<protein>
    <recommendedName>
        <fullName evidence="1">Putative restriction endonuclease domain-containing protein</fullName>
    </recommendedName>
</protein>
<accession>A0A2T1C4L6</accession>
<keyword evidence="3" id="KW-1185">Reference proteome</keyword>
<sequence length="183" mass="20826">MTIATYKWTIDRYHQAIAAGVFDDQPVELLKGELVIMSPEGEPHAYFSDRLAKLLQRLLGERVQIREGKPIALPNDSEPEPDIAVVQPLDAVYLEHHPYPENIFWLIEYSHTTLNKDLGVKKDTYAQGGIPEYWVVNLQDSQLTVFRDLTDEGYQTESILSSGAIAPLSFPEIEVEISRLFRL</sequence>
<feature type="domain" description="Putative restriction endonuclease" evidence="1">
    <location>
        <begin position="17"/>
        <end position="175"/>
    </location>
</feature>
<dbReference type="EMBL" id="PVWJ01000038">
    <property type="protein sequence ID" value="PSB03191.1"/>
    <property type="molecule type" value="Genomic_DNA"/>
</dbReference>
<dbReference type="RefSeq" id="WP_106288426.1">
    <property type="nucleotide sequence ID" value="NZ_CAWNTC010000014.1"/>
</dbReference>
<dbReference type="OrthoDB" id="509866at2"/>
<reference evidence="2 3" key="2">
    <citation type="submission" date="2018-03" db="EMBL/GenBank/DDBJ databases">
        <title>The ancient ancestry and fast evolution of plastids.</title>
        <authorList>
            <person name="Moore K.R."/>
            <person name="Magnabosco C."/>
            <person name="Momper L."/>
            <person name="Gold D.A."/>
            <person name="Bosak T."/>
            <person name="Fournier G.P."/>
        </authorList>
    </citation>
    <scope>NUCLEOTIDE SEQUENCE [LARGE SCALE GENOMIC DNA]</scope>
    <source>
        <strain evidence="2 3">CCAP 1448/3</strain>
    </source>
</reference>
<reference evidence="2 3" key="1">
    <citation type="submission" date="2018-02" db="EMBL/GenBank/DDBJ databases">
        <authorList>
            <person name="Cohen D.B."/>
            <person name="Kent A.D."/>
        </authorList>
    </citation>
    <scope>NUCLEOTIDE SEQUENCE [LARGE SCALE GENOMIC DNA]</scope>
    <source>
        <strain evidence="2 3">CCAP 1448/3</strain>
    </source>
</reference>
<gene>
    <name evidence="2" type="ORF">C7B64_09585</name>
</gene>
<evidence type="ECO:0000259" key="1">
    <source>
        <dbReference type="Pfam" id="PF05685"/>
    </source>
</evidence>
<dbReference type="PANTHER" id="PTHR35400">
    <property type="entry name" value="SLR1083 PROTEIN"/>
    <property type="match status" value="1"/>
</dbReference>
<dbReference type="InterPro" id="IPR008538">
    <property type="entry name" value="Uma2"/>
</dbReference>
<name>A0A2T1C4L6_9CYAN</name>
<dbReference type="AlphaFoldDB" id="A0A2T1C4L6"/>
<proteinExistence type="predicted"/>
<dbReference type="Pfam" id="PF05685">
    <property type="entry name" value="Uma2"/>
    <property type="match status" value="1"/>
</dbReference>
<dbReference type="SUPFAM" id="SSF52980">
    <property type="entry name" value="Restriction endonuclease-like"/>
    <property type="match status" value="1"/>
</dbReference>
<comment type="caution">
    <text evidence="2">The sequence shown here is derived from an EMBL/GenBank/DDBJ whole genome shotgun (WGS) entry which is preliminary data.</text>
</comment>
<dbReference type="InterPro" id="IPR011335">
    <property type="entry name" value="Restrct_endonuc-II-like"/>
</dbReference>
<evidence type="ECO:0000313" key="3">
    <source>
        <dbReference type="Proteomes" id="UP000238762"/>
    </source>
</evidence>